<name>A0ABR1CRK8_NECAM</name>
<keyword evidence="1" id="KW-0732">Signal</keyword>
<sequence>MRLSYVILIIFAVQVQKCEAGLFDWISNTWNSVKTSVVNWVNKAVADAKKWVKKALKDVNEKLGETFAPARKFAEDDWDCGADIMWFTKFFAKMVTITTCREIMTDVNDACKMHDRCYSERKHSRVTCDLVFCEKLLALKDKLSTLNLCAVPETFCHNTLYGGFLAHSG</sequence>
<comment type="caution">
    <text evidence="2">The sequence shown here is derived from an EMBL/GenBank/DDBJ whole genome shotgun (WGS) entry which is preliminary data.</text>
</comment>
<organism evidence="2 3">
    <name type="scientific">Necator americanus</name>
    <name type="common">Human hookworm</name>
    <dbReference type="NCBI Taxonomy" id="51031"/>
    <lineage>
        <taxon>Eukaryota</taxon>
        <taxon>Metazoa</taxon>
        <taxon>Ecdysozoa</taxon>
        <taxon>Nematoda</taxon>
        <taxon>Chromadorea</taxon>
        <taxon>Rhabditida</taxon>
        <taxon>Rhabditina</taxon>
        <taxon>Rhabditomorpha</taxon>
        <taxon>Strongyloidea</taxon>
        <taxon>Ancylostomatidae</taxon>
        <taxon>Bunostominae</taxon>
        <taxon>Necator</taxon>
    </lineage>
</organism>
<dbReference type="PANTHER" id="PTHR34228">
    <property type="entry name" value="PROTEIN CBG09474-RELATED"/>
    <property type="match status" value="1"/>
</dbReference>
<dbReference type="Proteomes" id="UP001303046">
    <property type="component" value="Unassembled WGS sequence"/>
</dbReference>
<feature type="signal peptide" evidence="1">
    <location>
        <begin position="1"/>
        <end position="20"/>
    </location>
</feature>
<evidence type="ECO:0000313" key="3">
    <source>
        <dbReference type="Proteomes" id="UP001303046"/>
    </source>
</evidence>
<dbReference type="EMBL" id="JAVFWL010000003">
    <property type="protein sequence ID" value="KAK6740343.1"/>
    <property type="molecule type" value="Genomic_DNA"/>
</dbReference>
<evidence type="ECO:0000256" key="1">
    <source>
        <dbReference type="SAM" id="SignalP"/>
    </source>
</evidence>
<gene>
    <name evidence="2" type="primary">Necator_chrIII.g9434</name>
    <name evidence="2" type="ORF">RB195_008669</name>
</gene>
<dbReference type="InterPro" id="IPR036444">
    <property type="entry name" value="PLipase_A2_dom_sf"/>
</dbReference>
<protein>
    <submittedName>
        <fullName evidence="2">Uncharacterized protein</fullName>
    </submittedName>
</protein>
<feature type="chain" id="PRO_5045365671" evidence="1">
    <location>
        <begin position="21"/>
        <end position="169"/>
    </location>
</feature>
<evidence type="ECO:0000313" key="2">
    <source>
        <dbReference type="EMBL" id="KAK6740343.1"/>
    </source>
</evidence>
<reference evidence="2 3" key="1">
    <citation type="submission" date="2023-08" db="EMBL/GenBank/DDBJ databases">
        <title>A Necator americanus chromosomal reference genome.</title>
        <authorList>
            <person name="Ilik V."/>
            <person name="Petrzelkova K.J."/>
            <person name="Pardy F."/>
            <person name="Fuh T."/>
            <person name="Niatou-Singa F.S."/>
            <person name="Gouil Q."/>
            <person name="Baker L."/>
            <person name="Ritchie M.E."/>
            <person name="Jex A.R."/>
            <person name="Gazzola D."/>
            <person name="Li H."/>
            <person name="Toshio Fujiwara R."/>
            <person name="Zhan B."/>
            <person name="Aroian R.V."/>
            <person name="Pafco B."/>
            <person name="Schwarz E.M."/>
        </authorList>
    </citation>
    <scope>NUCLEOTIDE SEQUENCE [LARGE SCALE GENOMIC DNA]</scope>
    <source>
        <strain evidence="2 3">Aroian</strain>
        <tissue evidence="2">Whole animal</tissue>
    </source>
</reference>
<accession>A0ABR1CRK8</accession>
<dbReference type="InterPro" id="IPR053322">
    <property type="entry name" value="PLA2-like"/>
</dbReference>
<dbReference type="SUPFAM" id="SSF48619">
    <property type="entry name" value="Phospholipase A2, PLA2"/>
    <property type="match status" value="1"/>
</dbReference>
<keyword evidence="3" id="KW-1185">Reference proteome</keyword>
<proteinExistence type="predicted"/>